<reference evidence="2 3" key="1">
    <citation type="submission" date="2022-12" db="EMBL/GenBank/DDBJ databases">
        <title>Draft genome sequence of Paenibacillus sp. dW9.</title>
        <authorList>
            <person name="Choi E.-W."/>
            <person name="Kim D.-U."/>
        </authorList>
    </citation>
    <scope>NUCLEOTIDE SEQUENCE [LARGE SCALE GENOMIC DNA]</scope>
    <source>
        <strain evidence="3">dW9</strain>
    </source>
</reference>
<keyword evidence="3" id="KW-1185">Reference proteome</keyword>
<gene>
    <name evidence="2" type="ORF">O9H85_35325</name>
</gene>
<name>A0ABT4QKZ6_9BACL</name>
<dbReference type="EMBL" id="JAQAGZ010000040">
    <property type="protein sequence ID" value="MCZ8517520.1"/>
    <property type="molecule type" value="Genomic_DNA"/>
</dbReference>
<dbReference type="Proteomes" id="UP001527882">
    <property type="component" value="Unassembled WGS sequence"/>
</dbReference>
<comment type="caution">
    <text evidence="2">The sequence shown here is derived from an EMBL/GenBank/DDBJ whole genome shotgun (WGS) entry which is preliminary data.</text>
</comment>
<evidence type="ECO:0000313" key="3">
    <source>
        <dbReference type="Proteomes" id="UP001527882"/>
    </source>
</evidence>
<feature type="compositionally biased region" description="Low complexity" evidence="1">
    <location>
        <begin position="61"/>
        <end position="72"/>
    </location>
</feature>
<proteinExistence type="predicted"/>
<accession>A0ABT4QKZ6</accession>
<feature type="compositionally biased region" description="Basic and acidic residues" evidence="1">
    <location>
        <begin position="149"/>
        <end position="162"/>
    </location>
</feature>
<feature type="region of interest" description="Disordered" evidence="1">
    <location>
        <begin position="137"/>
        <end position="173"/>
    </location>
</feature>
<sequence>MPIAILSMVAGLVLLVALVTFNVKWFSGRAPVKRSERQYPVSPAQEDKQPSQPQPFERPAAEPASGDAAPAADAKRQPEEEASVSPVIELYPYASAEPGEDDPERGNEGAEREAEEAVPMGDEAYRRALLQFKEQPLPDAPTEAGLRGSAEKSVLKDEDFRSVLRAMQRRKDR</sequence>
<organism evidence="2 3">
    <name type="scientific">Paenibacillus gyeongsangnamensis</name>
    <dbReference type="NCBI Taxonomy" id="3388067"/>
    <lineage>
        <taxon>Bacteria</taxon>
        <taxon>Bacillati</taxon>
        <taxon>Bacillota</taxon>
        <taxon>Bacilli</taxon>
        <taxon>Bacillales</taxon>
        <taxon>Paenibacillaceae</taxon>
        <taxon>Paenibacillus</taxon>
    </lineage>
</organism>
<evidence type="ECO:0000256" key="1">
    <source>
        <dbReference type="SAM" id="MobiDB-lite"/>
    </source>
</evidence>
<evidence type="ECO:0000313" key="2">
    <source>
        <dbReference type="EMBL" id="MCZ8517520.1"/>
    </source>
</evidence>
<dbReference type="RefSeq" id="WP_269886047.1">
    <property type="nucleotide sequence ID" value="NZ_JAQAGZ010000040.1"/>
</dbReference>
<feature type="region of interest" description="Disordered" evidence="1">
    <location>
        <begin position="32"/>
        <end position="123"/>
    </location>
</feature>
<protein>
    <submittedName>
        <fullName evidence="2">Uncharacterized protein</fullName>
    </submittedName>
</protein>